<evidence type="ECO:0000256" key="1">
    <source>
        <dbReference type="SAM" id="MobiDB-lite"/>
    </source>
</evidence>
<evidence type="ECO:0000313" key="2">
    <source>
        <dbReference type="EMBL" id="CAK0895949.1"/>
    </source>
</evidence>
<sequence>AAGGRQRRLSSSRAGARGGSGQTRAGRTSSPTPGPARGGGMEICTMGELQLYMGSMRRCCGLCYPLARC</sequence>
<keyword evidence="3" id="KW-1185">Reference proteome</keyword>
<dbReference type="Proteomes" id="UP001189429">
    <property type="component" value="Unassembled WGS sequence"/>
</dbReference>
<feature type="non-terminal residue" evidence="2">
    <location>
        <position position="1"/>
    </location>
</feature>
<protein>
    <submittedName>
        <fullName evidence="2">Uncharacterized protein</fullName>
    </submittedName>
</protein>
<comment type="caution">
    <text evidence="2">The sequence shown here is derived from an EMBL/GenBank/DDBJ whole genome shotgun (WGS) entry which is preliminary data.</text>
</comment>
<feature type="compositionally biased region" description="Basic residues" evidence="1">
    <location>
        <begin position="1"/>
        <end position="10"/>
    </location>
</feature>
<accession>A0ABN9XDM5</accession>
<feature type="region of interest" description="Disordered" evidence="1">
    <location>
        <begin position="1"/>
        <end position="40"/>
    </location>
</feature>
<dbReference type="EMBL" id="CAUYUJ010020115">
    <property type="protein sequence ID" value="CAK0895949.1"/>
    <property type="molecule type" value="Genomic_DNA"/>
</dbReference>
<feature type="non-terminal residue" evidence="2">
    <location>
        <position position="69"/>
    </location>
</feature>
<proteinExistence type="predicted"/>
<gene>
    <name evidence="2" type="ORF">PCOR1329_LOCUS74547</name>
</gene>
<reference evidence="2" key="1">
    <citation type="submission" date="2023-10" db="EMBL/GenBank/DDBJ databases">
        <authorList>
            <person name="Chen Y."/>
            <person name="Shah S."/>
            <person name="Dougan E. K."/>
            <person name="Thang M."/>
            <person name="Chan C."/>
        </authorList>
    </citation>
    <scope>NUCLEOTIDE SEQUENCE [LARGE SCALE GENOMIC DNA]</scope>
</reference>
<evidence type="ECO:0000313" key="3">
    <source>
        <dbReference type="Proteomes" id="UP001189429"/>
    </source>
</evidence>
<organism evidence="2 3">
    <name type="scientific">Prorocentrum cordatum</name>
    <dbReference type="NCBI Taxonomy" id="2364126"/>
    <lineage>
        <taxon>Eukaryota</taxon>
        <taxon>Sar</taxon>
        <taxon>Alveolata</taxon>
        <taxon>Dinophyceae</taxon>
        <taxon>Prorocentrales</taxon>
        <taxon>Prorocentraceae</taxon>
        <taxon>Prorocentrum</taxon>
    </lineage>
</organism>
<name>A0ABN9XDM5_9DINO</name>